<dbReference type="SUPFAM" id="SSF50956">
    <property type="entry name" value="Thermostable phytase (3-phytase)"/>
    <property type="match status" value="1"/>
</dbReference>
<evidence type="ECO:0000256" key="1">
    <source>
        <dbReference type="ARBA" id="ARBA00004370"/>
    </source>
</evidence>
<dbReference type="PROSITE" id="PS00330">
    <property type="entry name" value="HEMOLYSIN_CALCIUM"/>
    <property type="match status" value="14"/>
</dbReference>
<dbReference type="PANTHER" id="PTHR38340:SF1">
    <property type="entry name" value="S-LAYER PROTEIN"/>
    <property type="match status" value="1"/>
</dbReference>
<dbReference type="AlphaFoldDB" id="A0A842IAS1"/>
<evidence type="ECO:0000256" key="5">
    <source>
        <dbReference type="ARBA" id="ARBA00022737"/>
    </source>
</evidence>
<dbReference type="EMBL" id="JACLQD010000005">
    <property type="protein sequence ID" value="MBC2837142.1"/>
    <property type="molecule type" value="Genomic_DNA"/>
</dbReference>
<keyword evidence="7" id="KW-0472">Membrane</keyword>
<dbReference type="InterPro" id="IPR011049">
    <property type="entry name" value="Serralysin-like_metalloprot_C"/>
</dbReference>
<keyword evidence="3" id="KW-0964">Secreted</keyword>
<dbReference type="Gene3D" id="2.150.10.10">
    <property type="entry name" value="Serralysin-like metalloprotease, C-terminal"/>
    <property type="match status" value="7"/>
</dbReference>
<keyword evidence="4" id="KW-0800">Toxin</keyword>
<protein>
    <submittedName>
        <fullName evidence="9">Calcium-binding protein</fullName>
    </submittedName>
</protein>
<feature type="compositionally biased region" description="Gly residues" evidence="8">
    <location>
        <begin position="882"/>
        <end position="891"/>
    </location>
</feature>
<evidence type="ECO:0000313" key="10">
    <source>
        <dbReference type="Proteomes" id="UP000555411"/>
    </source>
</evidence>
<accession>A0A842IAS1</accession>
<dbReference type="PRINTS" id="PR01488">
    <property type="entry name" value="RTXTOXINA"/>
</dbReference>
<dbReference type="GO" id="GO:0090729">
    <property type="term" value="F:toxin activity"/>
    <property type="evidence" value="ECO:0007669"/>
    <property type="project" value="UniProtKB-KW"/>
</dbReference>
<dbReference type="InterPro" id="IPR015943">
    <property type="entry name" value="WD40/YVTN_repeat-like_dom_sf"/>
</dbReference>
<dbReference type="RefSeq" id="WP_185798750.1">
    <property type="nucleotide sequence ID" value="NZ_JACLQD010000005.1"/>
</dbReference>
<feature type="compositionally biased region" description="Basic and acidic residues" evidence="8">
    <location>
        <begin position="864"/>
        <end position="877"/>
    </location>
</feature>
<dbReference type="InterPro" id="IPR003995">
    <property type="entry name" value="RTX_toxin_determinant-A"/>
</dbReference>
<evidence type="ECO:0000256" key="4">
    <source>
        <dbReference type="ARBA" id="ARBA00022656"/>
    </source>
</evidence>
<proteinExistence type="predicted"/>
<evidence type="ECO:0000256" key="3">
    <source>
        <dbReference type="ARBA" id="ARBA00022525"/>
    </source>
</evidence>
<dbReference type="Pfam" id="PF00353">
    <property type="entry name" value="HemolysinCabind"/>
    <property type="match status" value="10"/>
</dbReference>
<dbReference type="PRINTS" id="PR00313">
    <property type="entry name" value="CABNDNGRPT"/>
</dbReference>
<dbReference type="GO" id="GO:0005576">
    <property type="term" value="C:extracellular region"/>
    <property type="evidence" value="ECO:0007669"/>
    <property type="project" value="UniProtKB-SubCell"/>
</dbReference>
<evidence type="ECO:0000256" key="2">
    <source>
        <dbReference type="ARBA" id="ARBA00004613"/>
    </source>
</evidence>
<dbReference type="PANTHER" id="PTHR38340">
    <property type="entry name" value="S-LAYER PROTEIN"/>
    <property type="match status" value="1"/>
</dbReference>
<comment type="subcellular location">
    <subcellularLocation>
        <location evidence="1">Membrane</location>
    </subcellularLocation>
    <subcellularLocation>
        <location evidence="2">Secreted</location>
    </subcellularLocation>
</comment>
<reference evidence="9 10" key="1">
    <citation type="journal article" date="2017" name="Int. J. Syst. Evol. Microbiol.">
        <title>Gemmobacter straminiformis sp. nov., isolated from an artificial fountain.</title>
        <authorList>
            <person name="Kang J.Y."/>
            <person name="Kim M.J."/>
            <person name="Chun J."/>
            <person name="Son K.P."/>
            <person name="Jahng K.Y."/>
        </authorList>
    </citation>
    <scope>NUCLEOTIDE SEQUENCE [LARGE SCALE GENOMIC DNA]</scope>
    <source>
        <strain evidence="9 10">CAM-8</strain>
    </source>
</reference>
<organism evidence="9 10">
    <name type="scientific">Paragemmobacter straminiformis</name>
    <dbReference type="NCBI Taxonomy" id="2045119"/>
    <lineage>
        <taxon>Bacteria</taxon>
        <taxon>Pseudomonadati</taxon>
        <taxon>Pseudomonadota</taxon>
        <taxon>Alphaproteobacteria</taxon>
        <taxon>Rhodobacterales</taxon>
        <taxon>Paracoccaceae</taxon>
        <taxon>Paragemmobacter</taxon>
    </lineage>
</organism>
<dbReference type="InterPro" id="IPR001343">
    <property type="entry name" value="Hemolysn_Ca-bd"/>
</dbReference>
<keyword evidence="6" id="KW-0843">Virulence</keyword>
<dbReference type="SUPFAM" id="SSF51120">
    <property type="entry name" value="beta-Roll"/>
    <property type="match status" value="6"/>
</dbReference>
<evidence type="ECO:0000256" key="6">
    <source>
        <dbReference type="ARBA" id="ARBA00023026"/>
    </source>
</evidence>
<gene>
    <name evidence="9" type="ORF">H7F16_16615</name>
</gene>
<dbReference type="GO" id="GO:0005509">
    <property type="term" value="F:calcium ion binding"/>
    <property type="evidence" value="ECO:0007669"/>
    <property type="project" value="InterPro"/>
</dbReference>
<feature type="region of interest" description="Disordered" evidence="8">
    <location>
        <begin position="936"/>
        <end position="957"/>
    </location>
</feature>
<evidence type="ECO:0000256" key="7">
    <source>
        <dbReference type="ARBA" id="ARBA00023136"/>
    </source>
</evidence>
<dbReference type="Proteomes" id="UP000555411">
    <property type="component" value="Unassembled WGS sequence"/>
</dbReference>
<keyword evidence="10" id="KW-1185">Reference proteome</keyword>
<dbReference type="InterPro" id="IPR018511">
    <property type="entry name" value="Hemolysin-typ_Ca-bd_CS"/>
</dbReference>
<dbReference type="GO" id="GO:0016020">
    <property type="term" value="C:membrane"/>
    <property type="evidence" value="ECO:0007669"/>
    <property type="project" value="UniProtKB-SubCell"/>
</dbReference>
<evidence type="ECO:0000313" key="9">
    <source>
        <dbReference type="EMBL" id="MBC2837142.1"/>
    </source>
</evidence>
<sequence>MEFTRVGVVSGARFGVPLAQASLVPEQGGAGVRVFNPVAAETVRLGLSVSGLAGVTGFTSHGTARVAVTVGGVSGSLATDLVASAKLAAGVALTGYLTPTPVASQAVEVMAVSAGGVDYLVATRPAGTGIEVFRIGADQSLTRVAGFADTAETSVAAVSALAFAQAGGVALVFAGSASENGVSAFALDAEGGLVPVATAGAAQGVPMQGVSCLKVVESGGTSWLVAGAAGSSSLTVFRLEAGGRMVPVDHVVDDLGTRFAGVVALDAVAVGGRVFVVAAGADDGISLLTLLPDGRLVHLASLADSLTTGLANISDLRLSLVGGVLQVLVLSGAEAGLTQLSVDLRNLGAVGEAGTAGDDLLTAPAGGAALAGGAGRDILLDGAGSDTLGGGAGADVFVLAADGTRDVITDFDIAQDRIDLTRWSFFRNAGQLTITATATGAVLRFGEEELELRSIDGRALAVTALRGLDYGAMTRLEPVTQVTLPPPEPLTLSGSAANDTLSGTALAEVLTGLAGDDLLVGGGGADTLYGGAGLDWASYAGLDTALRIDLRAWAEGSPEVADDVVEGVEGFIGTGLGDAMTGGAGYARFDGGAGEDTLAAGAGGGALWGGEGADSLTGGGAADAAYGGAGDDAALGGEGADTLEGGAGNDRLAGGAGADRIVGGEGDDRLDGGDGVDVLLDGAGNDTVFGGAGNETVTATAGNDWLYGDEGNDTLDGGIGNDRLFGGPGADRLVGGAGDDWFEGGEGVDLFSDGAGDDTIYGGVGNESVTATVGNDGLYGEEGNDTLDGGIGNDRLSGGTGADWLIGGEGDDWLDGGEGVDRFSDGAGNDTVLGGAGNESIAATAGNDSVSGGEGDDTVSGGEGDDRLSGDDGRDILDAGNGNDGLEGGSGNDLLSGGMGDDSLWGDAGNDILGGFGGNDRLDGGAGDDVLNAGAGDDVLTGGSGNDRLSASTGRDTLAGGEGDDLLYGLFGDDVLDGGAGSDRLDGGRGKDRMTGGTGADLFQFTSYLRGEVDVITDFEDGIDRLRLTGLGGGTDAARFRGLVIRDVTIDGVDYAQISRGGHLIWLEGVDAADLTASDFLFV</sequence>
<keyword evidence="5" id="KW-0677">Repeat</keyword>
<name>A0A842IAS1_9RHOB</name>
<dbReference type="InterPro" id="IPR050557">
    <property type="entry name" value="RTX_toxin/Mannuronan_C5-epim"/>
</dbReference>
<evidence type="ECO:0000256" key="8">
    <source>
        <dbReference type="SAM" id="MobiDB-lite"/>
    </source>
</evidence>
<feature type="region of interest" description="Disordered" evidence="8">
    <location>
        <begin position="809"/>
        <end position="898"/>
    </location>
</feature>
<dbReference type="Gene3D" id="2.130.10.10">
    <property type="entry name" value="YVTN repeat-like/Quinoprotein amine dehydrogenase"/>
    <property type="match status" value="1"/>
</dbReference>
<comment type="caution">
    <text evidence="9">The sequence shown here is derived from an EMBL/GenBank/DDBJ whole genome shotgun (WGS) entry which is preliminary data.</text>
</comment>